<gene>
    <name evidence="3" type="ORF">OH76DRAFT_1059011</name>
</gene>
<sequence>MPILIDSSELAGLAIEGPLYGVFICLFGVCGYDLYRRRASGETQISWPMIVAGVLLVVLATARFVVDVSYLFIAFIHRDTREARLEFLQDVTADIFITKHAIFITSLLVGDLFVNYRCWVVWGKNFWVVIIPLSLSVVAAGSGYYALWGYTHLTGQSIFAQQRPLKIFFSASLVANALATSLLASRIWYMDRTGTHALDLEGAEHKLTPVIRIILESGLLNAAFLFAFVMTLAFGSTSLEIMSEMGTPMCGIVFCIVIFRVGLRRRNHFQRGTSGEPSMGWGAAVKSIGTRINRSATANPPAAQDPPTPLRVFVHTDSREHQDEFGSSWRSSMAKPLEAEHAKSAGLTV</sequence>
<feature type="region of interest" description="Disordered" evidence="1">
    <location>
        <begin position="324"/>
        <end position="349"/>
    </location>
</feature>
<dbReference type="Proteomes" id="UP000256964">
    <property type="component" value="Unassembled WGS sequence"/>
</dbReference>
<evidence type="ECO:0000256" key="2">
    <source>
        <dbReference type="SAM" id="Phobius"/>
    </source>
</evidence>
<reference evidence="3 4" key="1">
    <citation type="journal article" date="2018" name="Biotechnol. Biofuels">
        <title>Integrative visual omics of the white-rot fungus Polyporus brumalis exposes the biotechnological potential of its oxidative enzymes for delignifying raw plant biomass.</title>
        <authorList>
            <person name="Miyauchi S."/>
            <person name="Rancon A."/>
            <person name="Drula E."/>
            <person name="Hage H."/>
            <person name="Chaduli D."/>
            <person name="Favel A."/>
            <person name="Grisel S."/>
            <person name="Henrissat B."/>
            <person name="Herpoel-Gimbert I."/>
            <person name="Ruiz-Duenas F.J."/>
            <person name="Chevret D."/>
            <person name="Hainaut M."/>
            <person name="Lin J."/>
            <person name="Wang M."/>
            <person name="Pangilinan J."/>
            <person name="Lipzen A."/>
            <person name="Lesage-Meessen L."/>
            <person name="Navarro D."/>
            <person name="Riley R."/>
            <person name="Grigoriev I.V."/>
            <person name="Zhou S."/>
            <person name="Raouche S."/>
            <person name="Rosso M.N."/>
        </authorList>
    </citation>
    <scope>NUCLEOTIDE SEQUENCE [LARGE SCALE GENOMIC DNA]</scope>
    <source>
        <strain evidence="3 4">BRFM 1820</strain>
    </source>
</reference>
<keyword evidence="4" id="KW-1185">Reference proteome</keyword>
<feature type="transmembrane region" description="Helical" evidence="2">
    <location>
        <begin position="126"/>
        <end position="147"/>
    </location>
</feature>
<feature type="transmembrane region" description="Helical" evidence="2">
    <location>
        <begin position="17"/>
        <end position="35"/>
    </location>
</feature>
<keyword evidence="2" id="KW-0812">Transmembrane</keyword>
<evidence type="ECO:0000256" key="1">
    <source>
        <dbReference type="SAM" id="MobiDB-lite"/>
    </source>
</evidence>
<keyword evidence="2" id="KW-0472">Membrane</keyword>
<feature type="transmembrane region" description="Helical" evidence="2">
    <location>
        <begin position="167"/>
        <end position="189"/>
    </location>
</feature>
<dbReference type="EMBL" id="KZ857385">
    <property type="protein sequence ID" value="RDX54047.1"/>
    <property type="molecule type" value="Genomic_DNA"/>
</dbReference>
<protein>
    <submittedName>
        <fullName evidence="3">Uncharacterized protein</fullName>
    </submittedName>
</protein>
<evidence type="ECO:0000313" key="3">
    <source>
        <dbReference type="EMBL" id="RDX54047.1"/>
    </source>
</evidence>
<feature type="transmembrane region" description="Helical" evidence="2">
    <location>
        <begin position="245"/>
        <end position="263"/>
    </location>
</feature>
<name>A0A371DNB7_9APHY</name>
<feature type="transmembrane region" description="Helical" evidence="2">
    <location>
        <begin position="96"/>
        <end position="114"/>
    </location>
</feature>
<accession>A0A371DNB7</accession>
<keyword evidence="2" id="KW-1133">Transmembrane helix</keyword>
<feature type="transmembrane region" description="Helical" evidence="2">
    <location>
        <begin position="210"/>
        <end position="233"/>
    </location>
</feature>
<evidence type="ECO:0000313" key="4">
    <source>
        <dbReference type="Proteomes" id="UP000256964"/>
    </source>
</evidence>
<organism evidence="3 4">
    <name type="scientific">Lentinus brumalis</name>
    <dbReference type="NCBI Taxonomy" id="2498619"/>
    <lineage>
        <taxon>Eukaryota</taxon>
        <taxon>Fungi</taxon>
        <taxon>Dikarya</taxon>
        <taxon>Basidiomycota</taxon>
        <taxon>Agaricomycotina</taxon>
        <taxon>Agaricomycetes</taxon>
        <taxon>Polyporales</taxon>
        <taxon>Polyporaceae</taxon>
        <taxon>Lentinus</taxon>
    </lineage>
</organism>
<dbReference type="AlphaFoldDB" id="A0A371DNB7"/>
<dbReference type="OrthoDB" id="2756618at2759"/>
<feature type="transmembrane region" description="Helical" evidence="2">
    <location>
        <begin position="47"/>
        <end position="76"/>
    </location>
</feature>
<proteinExistence type="predicted"/>